<dbReference type="InterPro" id="IPR001509">
    <property type="entry name" value="Epimerase_deHydtase"/>
</dbReference>
<accession>A0A0C3M074</accession>
<name>A0A0C3M074_9AGAM</name>
<evidence type="ECO:0000256" key="1">
    <source>
        <dbReference type="ARBA" id="ARBA00007637"/>
    </source>
</evidence>
<evidence type="ECO:0000256" key="2">
    <source>
        <dbReference type="ARBA" id="ARBA00023002"/>
    </source>
</evidence>
<dbReference type="SUPFAM" id="SSF51735">
    <property type="entry name" value="NAD(P)-binding Rossmann-fold domains"/>
    <property type="match status" value="1"/>
</dbReference>
<reference evidence="6" key="2">
    <citation type="submission" date="2015-01" db="EMBL/GenBank/DDBJ databases">
        <title>Evolutionary Origins and Diversification of the Mycorrhizal Mutualists.</title>
        <authorList>
            <consortium name="DOE Joint Genome Institute"/>
            <consortium name="Mycorrhizal Genomics Consortium"/>
            <person name="Kohler A."/>
            <person name="Kuo A."/>
            <person name="Nagy L.G."/>
            <person name="Floudas D."/>
            <person name="Copeland A."/>
            <person name="Barry K.W."/>
            <person name="Cichocki N."/>
            <person name="Veneault-Fourrey C."/>
            <person name="LaButti K."/>
            <person name="Lindquist E.A."/>
            <person name="Lipzen A."/>
            <person name="Lundell T."/>
            <person name="Morin E."/>
            <person name="Murat C."/>
            <person name="Riley R."/>
            <person name="Ohm R."/>
            <person name="Sun H."/>
            <person name="Tunlid A."/>
            <person name="Henrissat B."/>
            <person name="Grigoriev I.V."/>
            <person name="Hibbett D.S."/>
            <person name="Martin F."/>
        </authorList>
    </citation>
    <scope>NUCLEOTIDE SEQUENCE [LARGE SCALE GENOMIC DNA]</scope>
    <source>
        <strain evidence="6">MUT 4182</strain>
    </source>
</reference>
<keyword evidence="3" id="KW-0520">NAD</keyword>
<reference evidence="5 6" key="1">
    <citation type="submission" date="2014-04" db="EMBL/GenBank/DDBJ databases">
        <authorList>
            <consortium name="DOE Joint Genome Institute"/>
            <person name="Kuo A."/>
            <person name="Girlanda M."/>
            <person name="Perotto S."/>
            <person name="Kohler A."/>
            <person name="Nagy L.G."/>
            <person name="Floudas D."/>
            <person name="Copeland A."/>
            <person name="Barry K.W."/>
            <person name="Cichocki N."/>
            <person name="Veneault-Fourrey C."/>
            <person name="LaButti K."/>
            <person name="Lindquist E.A."/>
            <person name="Lipzen A."/>
            <person name="Lundell T."/>
            <person name="Morin E."/>
            <person name="Murat C."/>
            <person name="Sun H."/>
            <person name="Tunlid A."/>
            <person name="Henrissat B."/>
            <person name="Grigoriev I.V."/>
            <person name="Hibbett D.S."/>
            <person name="Martin F."/>
            <person name="Nordberg H.P."/>
            <person name="Cantor M.N."/>
            <person name="Hua S.X."/>
        </authorList>
    </citation>
    <scope>NUCLEOTIDE SEQUENCE [LARGE SCALE GENOMIC DNA]</scope>
    <source>
        <strain evidence="5 6">MUT 4182</strain>
    </source>
</reference>
<comment type="similarity">
    <text evidence="1">Belongs to the NAD(P)-dependent epimerase/dehydratase family.</text>
</comment>
<dbReference type="PANTHER" id="PTHR43103">
    <property type="entry name" value="NUCLEOSIDE-DIPHOSPHATE-SUGAR EPIMERASE"/>
    <property type="match status" value="1"/>
</dbReference>
<dbReference type="Pfam" id="PF01370">
    <property type="entry name" value="Epimerase"/>
    <property type="match status" value="1"/>
</dbReference>
<dbReference type="HOGENOM" id="CLU_053163_1_0_1"/>
<dbReference type="AlphaFoldDB" id="A0A0C3M074"/>
<dbReference type="STRING" id="1051891.A0A0C3M074"/>
<dbReference type="InterPro" id="IPR036291">
    <property type="entry name" value="NAD(P)-bd_dom_sf"/>
</dbReference>
<evidence type="ECO:0000256" key="3">
    <source>
        <dbReference type="ARBA" id="ARBA00023027"/>
    </source>
</evidence>
<dbReference type="EMBL" id="KN823015">
    <property type="protein sequence ID" value="KIO27042.1"/>
    <property type="molecule type" value="Genomic_DNA"/>
</dbReference>
<dbReference type="GO" id="GO:0016491">
    <property type="term" value="F:oxidoreductase activity"/>
    <property type="evidence" value="ECO:0007669"/>
    <property type="project" value="UniProtKB-KW"/>
</dbReference>
<dbReference type="PANTHER" id="PTHR43103:SF5">
    <property type="entry name" value="4-EPIMERASE, PUTATIVE (AFU_ORTHOLOGUE AFUA_7G00360)-RELATED"/>
    <property type="match status" value="1"/>
</dbReference>
<protein>
    <recommendedName>
        <fullName evidence="4">NAD-dependent epimerase/dehydratase domain-containing protein</fullName>
    </recommendedName>
</protein>
<sequence>MKIVVTGSSGTLAQGLIQLVLSTTKHSLILVDHKPPPPGSELDNPRIEYVTAELRTYTNFLEILTSKRVDALIHLASYPNPFLAHASETHNANVTLSFNALQAAVEAKIKRVVMASSINATSAAYAFGEPTYDYFPLDEQHPMRPEDAYSLSKAVMEVQCDAFARFNPEISIASLRFHHCVNTKKNSSQIVKDARKDLWGYVLMESAARACLLALDVPWKGHEVMYIVGNQHSAQGYNAEEIAKTYFPKTKRKSGPLSPSQGFYDCSKAERLIGWKHEGGRMPA</sequence>
<evidence type="ECO:0000313" key="5">
    <source>
        <dbReference type="EMBL" id="KIO27042.1"/>
    </source>
</evidence>
<proteinExistence type="inferred from homology"/>
<organism evidence="5 6">
    <name type="scientific">Tulasnella calospora MUT 4182</name>
    <dbReference type="NCBI Taxonomy" id="1051891"/>
    <lineage>
        <taxon>Eukaryota</taxon>
        <taxon>Fungi</taxon>
        <taxon>Dikarya</taxon>
        <taxon>Basidiomycota</taxon>
        <taxon>Agaricomycotina</taxon>
        <taxon>Agaricomycetes</taxon>
        <taxon>Cantharellales</taxon>
        <taxon>Tulasnellaceae</taxon>
        <taxon>Tulasnella</taxon>
    </lineage>
</organism>
<dbReference type="OrthoDB" id="202470at2759"/>
<evidence type="ECO:0000313" key="6">
    <source>
        <dbReference type="Proteomes" id="UP000054248"/>
    </source>
</evidence>
<keyword evidence="6" id="KW-1185">Reference proteome</keyword>
<dbReference type="Gene3D" id="3.40.50.720">
    <property type="entry name" value="NAD(P)-binding Rossmann-like Domain"/>
    <property type="match status" value="1"/>
</dbReference>
<keyword evidence="2" id="KW-0560">Oxidoreductase</keyword>
<gene>
    <name evidence="5" type="ORF">M407DRAFT_73841</name>
</gene>
<feature type="domain" description="NAD-dependent epimerase/dehydratase" evidence="4">
    <location>
        <begin position="3"/>
        <end position="180"/>
    </location>
</feature>
<dbReference type="Proteomes" id="UP000054248">
    <property type="component" value="Unassembled WGS sequence"/>
</dbReference>
<evidence type="ECO:0000259" key="4">
    <source>
        <dbReference type="Pfam" id="PF01370"/>
    </source>
</evidence>